<dbReference type="SUPFAM" id="SSF56112">
    <property type="entry name" value="Protein kinase-like (PK-like)"/>
    <property type="match status" value="1"/>
</dbReference>
<feature type="domain" description="Serine-threonine/tyrosine-protein kinase catalytic" evidence="1">
    <location>
        <begin position="79"/>
        <end position="117"/>
    </location>
</feature>
<name>A0ABM4VBL6_COFAR</name>
<dbReference type="InterPro" id="IPR011009">
    <property type="entry name" value="Kinase-like_dom_sf"/>
</dbReference>
<proteinExistence type="predicted"/>
<accession>A0ABM4VBL6</accession>
<protein>
    <recommendedName>
        <fullName evidence="1">Serine-threonine/tyrosine-protein kinase catalytic domain-containing protein</fullName>
    </recommendedName>
</protein>
<dbReference type="InterPro" id="IPR008266">
    <property type="entry name" value="Tyr_kinase_AS"/>
</dbReference>
<dbReference type="Gene3D" id="1.10.510.10">
    <property type="entry name" value="Transferase(Phosphotransferase) domain 1"/>
    <property type="match status" value="1"/>
</dbReference>
<evidence type="ECO:0000313" key="3">
    <source>
        <dbReference type="RefSeq" id="XP_071916913.1"/>
    </source>
</evidence>
<keyword evidence="2" id="KW-1185">Reference proteome</keyword>
<reference evidence="3" key="1">
    <citation type="submission" date="2025-08" db="UniProtKB">
        <authorList>
            <consortium name="RefSeq"/>
        </authorList>
    </citation>
    <scope>IDENTIFICATION</scope>
    <source>
        <tissue evidence="3">Leaves</tissue>
    </source>
</reference>
<evidence type="ECO:0000259" key="1">
    <source>
        <dbReference type="Pfam" id="PF07714"/>
    </source>
</evidence>
<dbReference type="Pfam" id="PF07714">
    <property type="entry name" value="PK_Tyr_Ser-Thr"/>
    <property type="match status" value="1"/>
</dbReference>
<dbReference type="Proteomes" id="UP001652660">
    <property type="component" value="Chromosome 8e"/>
</dbReference>
<dbReference type="GeneID" id="140012577"/>
<gene>
    <name evidence="3" type="primary">LOC140012577</name>
</gene>
<dbReference type="InterPro" id="IPR001245">
    <property type="entry name" value="Ser-Thr/Tyr_kinase_cat_dom"/>
</dbReference>
<dbReference type="RefSeq" id="XP_071916913.1">
    <property type="nucleotide sequence ID" value="XM_072060812.1"/>
</dbReference>
<evidence type="ECO:0000313" key="2">
    <source>
        <dbReference type="Proteomes" id="UP001652660"/>
    </source>
</evidence>
<organism evidence="2 3">
    <name type="scientific">Coffea arabica</name>
    <name type="common">Arabian coffee</name>
    <dbReference type="NCBI Taxonomy" id="13443"/>
    <lineage>
        <taxon>Eukaryota</taxon>
        <taxon>Viridiplantae</taxon>
        <taxon>Streptophyta</taxon>
        <taxon>Embryophyta</taxon>
        <taxon>Tracheophyta</taxon>
        <taxon>Spermatophyta</taxon>
        <taxon>Magnoliopsida</taxon>
        <taxon>eudicotyledons</taxon>
        <taxon>Gunneridae</taxon>
        <taxon>Pentapetalae</taxon>
        <taxon>asterids</taxon>
        <taxon>lamiids</taxon>
        <taxon>Gentianales</taxon>
        <taxon>Rubiaceae</taxon>
        <taxon>Ixoroideae</taxon>
        <taxon>Gardenieae complex</taxon>
        <taxon>Bertiereae - Coffeeae clade</taxon>
        <taxon>Coffeeae</taxon>
        <taxon>Coffea</taxon>
    </lineage>
</organism>
<sequence length="183" mass="20182">MTNIKNFPPPFLSPTIFYASISPNPSTSPSLPVSSSESWVNWAIHHHKRKKIAKIASPFKLPGGRLCISLMLPKDDSKSEMLVHGDITLDNLLVATSGIVKIGDFSVSQLVEDDNDELCCSTGIPIFTTLECRIGGCTIDTESMLDLRLHFCILTEVLGPMYLHLFFAYNYVQPIIAKLLPCG</sequence>
<dbReference type="PROSITE" id="PS00109">
    <property type="entry name" value="PROTEIN_KINASE_TYR"/>
    <property type="match status" value="1"/>
</dbReference>